<evidence type="ECO:0000259" key="6">
    <source>
        <dbReference type="Pfam" id="PF01385"/>
    </source>
</evidence>
<evidence type="ECO:0000313" key="8">
    <source>
        <dbReference type="EMBL" id="QNB45427.1"/>
    </source>
</evidence>
<evidence type="ECO:0000313" key="9">
    <source>
        <dbReference type="Proteomes" id="UP000515847"/>
    </source>
</evidence>
<keyword evidence="3" id="KW-0815">Transposition</keyword>
<dbReference type="KEGG" id="tfr:BR63_03300"/>
<keyword evidence="5" id="KW-0233">DNA recombination</keyword>
<dbReference type="NCBIfam" id="NF040570">
    <property type="entry name" value="guided_TnpB"/>
    <property type="match status" value="1"/>
</dbReference>
<dbReference type="AlphaFoldDB" id="A0A7G6E023"/>
<dbReference type="InterPro" id="IPR051399">
    <property type="entry name" value="RNA-guided_DNA_endo/Transpos"/>
</dbReference>
<dbReference type="Proteomes" id="UP000515847">
    <property type="component" value="Chromosome"/>
</dbReference>
<evidence type="ECO:0000256" key="2">
    <source>
        <dbReference type="ARBA" id="ARBA00011044"/>
    </source>
</evidence>
<sequence>MEQVITIKLKLFEPTQAKQEMYRAMADRTTDFANQYLALDKQTRPKTSKEAKQYSEPLLSAVLCQAIRDIEGKKKAKEFKRLWPGFNNQNFRVEKEVSKDGGAVWKVSFPTLEKRVGVPVIVTEYQAKRLEQLMAGKAKQGTAYLVKRGKAWYIHLSLTVTVEEEKKPEKYMGIDLGLIDLAVASVNGQTLFFSGGELAYIRRRYANLRRKLQKKRAHRAIKKLADKEHRWVTAVNHLISRKLIDMAILHGATVIRMEDLRSARWTKSQRKEQRQDSGRSLHNWPFYQLQEFIGYKATLAGVKIERVNPDLTSQTCSRCGERVKSRPKSRWFTCPRCKKSKHIDANAADNIAQAISGLAA</sequence>
<evidence type="ECO:0000259" key="7">
    <source>
        <dbReference type="Pfam" id="PF07282"/>
    </source>
</evidence>
<feature type="domain" description="Probable transposase IS891/IS1136/IS1341" evidence="6">
    <location>
        <begin position="160"/>
        <end position="251"/>
    </location>
</feature>
<accession>A0A7G6E023</accession>
<dbReference type="EMBL" id="CP045798">
    <property type="protein sequence ID" value="QNB45427.1"/>
    <property type="molecule type" value="Genomic_DNA"/>
</dbReference>
<dbReference type="InterPro" id="IPR010095">
    <property type="entry name" value="Cas12f1-like_TNB"/>
</dbReference>
<protein>
    <submittedName>
        <fullName evidence="8">IS200/IS605 family element transposase accessory protein TnpB</fullName>
    </submittedName>
</protein>
<dbReference type="Pfam" id="PF01385">
    <property type="entry name" value="OrfB_IS605"/>
    <property type="match status" value="1"/>
</dbReference>
<evidence type="ECO:0000256" key="3">
    <source>
        <dbReference type="ARBA" id="ARBA00022578"/>
    </source>
</evidence>
<keyword evidence="4" id="KW-0238">DNA-binding</keyword>
<comment type="similarity">
    <text evidence="2">In the N-terminal section; belongs to the transposase 2 family.</text>
</comment>
<dbReference type="Pfam" id="PF07282">
    <property type="entry name" value="Cas12f1-like_TNB"/>
    <property type="match status" value="1"/>
</dbReference>
<gene>
    <name evidence="8" type="ORF">BR63_03300</name>
</gene>
<dbReference type="OrthoDB" id="4278026at2"/>
<name>A0A7G6E023_THEFR</name>
<feature type="domain" description="Cas12f1-like TNB" evidence="7">
    <location>
        <begin position="286"/>
        <end position="351"/>
    </location>
</feature>
<dbReference type="RefSeq" id="WP_034423060.1">
    <property type="nucleotide sequence ID" value="NZ_CP045798.1"/>
</dbReference>
<organism evidence="8 9">
    <name type="scientific">Thermanaerosceptrum fracticalcis</name>
    <dbReference type="NCBI Taxonomy" id="1712410"/>
    <lineage>
        <taxon>Bacteria</taxon>
        <taxon>Bacillati</taxon>
        <taxon>Bacillota</taxon>
        <taxon>Clostridia</taxon>
        <taxon>Eubacteriales</taxon>
        <taxon>Peptococcaceae</taxon>
        <taxon>Thermanaerosceptrum</taxon>
    </lineage>
</organism>
<reference evidence="8 9" key="1">
    <citation type="journal article" date="2019" name="Front. Microbiol.">
        <title>Thermoanaerosceptrum fracticalcis gen. nov. sp. nov., a Novel Fumarate-Fermenting Microorganism From a Deep Fractured Carbonate Aquifer of the US Great Basin.</title>
        <authorList>
            <person name="Hamilton-Brehm S.D."/>
            <person name="Stewart L.E."/>
            <person name="Zavarin M."/>
            <person name="Caldwell M."/>
            <person name="Lawson P.A."/>
            <person name="Onstott T.C."/>
            <person name="Grzymski J."/>
            <person name="Neveux I."/>
            <person name="Lollar B.S."/>
            <person name="Russell C.E."/>
            <person name="Moser D.P."/>
        </authorList>
    </citation>
    <scope>NUCLEOTIDE SEQUENCE [LARGE SCALE GENOMIC DNA]</scope>
    <source>
        <strain evidence="8 9">DRI-13</strain>
    </source>
</reference>
<evidence type="ECO:0000256" key="4">
    <source>
        <dbReference type="ARBA" id="ARBA00023125"/>
    </source>
</evidence>
<dbReference type="InterPro" id="IPR001959">
    <property type="entry name" value="Transposase"/>
</dbReference>
<dbReference type="GO" id="GO:0032196">
    <property type="term" value="P:transposition"/>
    <property type="evidence" value="ECO:0007669"/>
    <property type="project" value="UniProtKB-KW"/>
</dbReference>
<dbReference type="GO" id="GO:0006310">
    <property type="term" value="P:DNA recombination"/>
    <property type="evidence" value="ECO:0007669"/>
    <property type="project" value="UniProtKB-KW"/>
</dbReference>
<evidence type="ECO:0000256" key="5">
    <source>
        <dbReference type="ARBA" id="ARBA00023172"/>
    </source>
</evidence>
<dbReference type="PANTHER" id="PTHR30405:SF11">
    <property type="entry name" value="RNA-GUIDED DNA ENDONUCLEASE RV2885C-RELATED"/>
    <property type="match status" value="1"/>
</dbReference>
<dbReference type="NCBIfam" id="TIGR01766">
    <property type="entry name" value="IS200/IS605 family accessory protein TnpB-like domain"/>
    <property type="match status" value="1"/>
</dbReference>
<keyword evidence="9" id="KW-1185">Reference proteome</keyword>
<evidence type="ECO:0000256" key="1">
    <source>
        <dbReference type="ARBA" id="ARBA00008761"/>
    </source>
</evidence>
<dbReference type="GO" id="GO:0003677">
    <property type="term" value="F:DNA binding"/>
    <property type="evidence" value="ECO:0007669"/>
    <property type="project" value="UniProtKB-KW"/>
</dbReference>
<dbReference type="PANTHER" id="PTHR30405">
    <property type="entry name" value="TRANSPOSASE"/>
    <property type="match status" value="1"/>
</dbReference>
<comment type="similarity">
    <text evidence="1">In the C-terminal section; belongs to the transposase 35 family.</text>
</comment>
<proteinExistence type="inferred from homology"/>